<dbReference type="EMBL" id="KZ507194">
    <property type="protein sequence ID" value="PKU37326.1"/>
    <property type="molecule type" value="Genomic_DNA"/>
</dbReference>
<sequence>MADCFCWYLSSLVVNQLPGRYARGLQHSLPVTKLGNQGRRLMMGCAGRQTQYRGTIKPTASDRAGTLVPPCGPLYGGFFKLTSGSIAELYQLEATTARDLKKKLRFLKRQSDECEPLKSPIGISMCCPLKNSRSKDDVAQPILELASGQNEEDAVST</sequence>
<accession>A0A2I0TU53</accession>
<reference evidence="2" key="1">
    <citation type="submission" date="2017-11" db="EMBL/GenBank/DDBJ databases">
        <authorList>
            <person name="Lima N.C."/>
            <person name="Parody-Merino A.M."/>
            <person name="Battley P.F."/>
            <person name="Fidler A.E."/>
            <person name="Prosdocimi F."/>
        </authorList>
    </citation>
    <scope>NUCLEOTIDE SEQUENCE [LARGE SCALE GENOMIC DNA]</scope>
</reference>
<dbReference type="AlphaFoldDB" id="A0A2I0TU53"/>
<protein>
    <submittedName>
        <fullName evidence="1">Uncharacterized protein</fullName>
    </submittedName>
</protein>
<evidence type="ECO:0000313" key="1">
    <source>
        <dbReference type="EMBL" id="PKU37326.1"/>
    </source>
</evidence>
<keyword evidence="2" id="KW-1185">Reference proteome</keyword>
<organism evidence="1 2">
    <name type="scientific">Limosa lapponica baueri</name>
    <dbReference type="NCBI Taxonomy" id="1758121"/>
    <lineage>
        <taxon>Eukaryota</taxon>
        <taxon>Metazoa</taxon>
        <taxon>Chordata</taxon>
        <taxon>Craniata</taxon>
        <taxon>Vertebrata</taxon>
        <taxon>Euteleostomi</taxon>
        <taxon>Archelosauria</taxon>
        <taxon>Archosauria</taxon>
        <taxon>Dinosauria</taxon>
        <taxon>Saurischia</taxon>
        <taxon>Theropoda</taxon>
        <taxon>Coelurosauria</taxon>
        <taxon>Aves</taxon>
        <taxon>Neognathae</taxon>
        <taxon>Neoaves</taxon>
        <taxon>Charadriiformes</taxon>
        <taxon>Scolopacidae</taxon>
        <taxon>Limosa</taxon>
    </lineage>
</organism>
<gene>
    <name evidence="1" type="ORF">llap_12371</name>
</gene>
<proteinExistence type="predicted"/>
<name>A0A2I0TU53_LIMLA</name>
<dbReference type="Proteomes" id="UP000233556">
    <property type="component" value="Unassembled WGS sequence"/>
</dbReference>
<evidence type="ECO:0000313" key="2">
    <source>
        <dbReference type="Proteomes" id="UP000233556"/>
    </source>
</evidence>
<reference evidence="2" key="2">
    <citation type="submission" date="2017-12" db="EMBL/GenBank/DDBJ databases">
        <title>Genome sequence of the Bar-tailed Godwit (Limosa lapponica baueri).</title>
        <authorList>
            <person name="Lima N.C.B."/>
            <person name="Parody-Merino A.M."/>
            <person name="Battley P.F."/>
            <person name="Fidler A.E."/>
            <person name="Prosdocimi F."/>
        </authorList>
    </citation>
    <scope>NUCLEOTIDE SEQUENCE [LARGE SCALE GENOMIC DNA]</scope>
</reference>